<name>A0A8X8WTG1_SALSN</name>
<dbReference type="InterPro" id="IPR019376">
    <property type="entry name" value="Myeloid_leukemia_factor"/>
</dbReference>
<dbReference type="PANTHER" id="PTHR13105">
    <property type="entry name" value="MYELOID LEUKEMIA FACTOR"/>
    <property type="match status" value="1"/>
</dbReference>
<evidence type="ECO:0000256" key="4">
    <source>
        <dbReference type="ARBA" id="ARBA00022553"/>
    </source>
</evidence>
<evidence type="ECO:0000313" key="7">
    <source>
        <dbReference type="EMBL" id="KAG6400474.1"/>
    </source>
</evidence>
<keyword evidence="8" id="KW-1185">Reference proteome</keyword>
<organism evidence="7">
    <name type="scientific">Salvia splendens</name>
    <name type="common">Scarlet sage</name>
    <dbReference type="NCBI Taxonomy" id="180675"/>
    <lineage>
        <taxon>Eukaryota</taxon>
        <taxon>Viridiplantae</taxon>
        <taxon>Streptophyta</taxon>
        <taxon>Embryophyta</taxon>
        <taxon>Tracheophyta</taxon>
        <taxon>Spermatophyta</taxon>
        <taxon>Magnoliopsida</taxon>
        <taxon>eudicotyledons</taxon>
        <taxon>Gunneridae</taxon>
        <taxon>Pentapetalae</taxon>
        <taxon>asterids</taxon>
        <taxon>lamiids</taxon>
        <taxon>Lamiales</taxon>
        <taxon>Lamiaceae</taxon>
        <taxon>Nepetoideae</taxon>
        <taxon>Mentheae</taxon>
        <taxon>Salviinae</taxon>
        <taxon>Salvia</taxon>
        <taxon>Salvia subgen. Calosphace</taxon>
        <taxon>core Calosphace</taxon>
    </lineage>
</organism>
<keyword evidence="6" id="KW-1133">Transmembrane helix</keyword>
<dbReference type="AlphaFoldDB" id="A0A8X8WTG1"/>
<evidence type="ECO:0000256" key="6">
    <source>
        <dbReference type="SAM" id="Phobius"/>
    </source>
</evidence>
<protein>
    <submittedName>
        <fullName evidence="7">Uncharacterized protein</fullName>
    </submittedName>
</protein>
<keyword evidence="6" id="KW-0472">Membrane</keyword>
<evidence type="ECO:0000256" key="5">
    <source>
        <dbReference type="SAM" id="MobiDB-lite"/>
    </source>
</evidence>
<feature type="transmembrane region" description="Helical" evidence="6">
    <location>
        <begin position="202"/>
        <end position="222"/>
    </location>
</feature>
<keyword evidence="3" id="KW-0963">Cytoplasm</keyword>
<comment type="caution">
    <text evidence="7">The sequence shown here is derived from an EMBL/GenBank/DDBJ whole genome shotgun (WGS) entry which is preliminary data.</text>
</comment>
<evidence type="ECO:0000256" key="1">
    <source>
        <dbReference type="ARBA" id="ARBA00004496"/>
    </source>
</evidence>
<gene>
    <name evidence="7" type="ORF">SASPL_137309</name>
</gene>
<sequence length="241" mass="26636">MQVLDCVSLYSLIIRLSLDKGYLENCTKCRFLEGKIHLIIRFSLSLLVARTRPFVDPFFTSNFGSISGPPGRKQISIEGLNPDDDGSGDAKSLPKQSLTVKNSNEYPSDYQSFSFQRVAYGGPDGIYYTSSVGRRAGGDGGHSVTTKQCEDGRIDSLQTLHNLEEDELAGFQENWKTSAENVLPGWSDGFGLLENAGTLLELFVYIFLEMHAMLFGFVSVIVRNHLSVVSLYTWFGSSACT</sequence>
<evidence type="ECO:0000256" key="2">
    <source>
        <dbReference type="ARBA" id="ARBA00008332"/>
    </source>
</evidence>
<evidence type="ECO:0000313" key="8">
    <source>
        <dbReference type="Proteomes" id="UP000298416"/>
    </source>
</evidence>
<feature type="region of interest" description="Disordered" evidence="5">
    <location>
        <begin position="70"/>
        <end position="97"/>
    </location>
</feature>
<dbReference type="EMBL" id="PNBA02000014">
    <property type="protein sequence ID" value="KAG6400474.1"/>
    <property type="molecule type" value="Genomic_DNA"/>
</dbReference>
<proteinExistence type="inferred from homology"/>
<reference evidence="7" key="1">
    <citation type="submission" date="2018-01" db="EMBL/GenBank/DDBJ databases">
        <authorList>
            <person name="Mao J.F."/>
        </authorList>
    </citation>
    <scope>NUCLEOTIDE SEQUENCE</scope>
    <source>
        <strain evidence="7">Huo1</strain>
        <tissue evidence="7">Leaf</tissue>
    </source>
</reference>
<accession>A0A8X8WTG1</accession>
<dbReference type="Proteomes" id="UP000298416">
    <property type="component" value="Unassembled WGS sequence"/>
</dbReference>
<comment type="similarity">
    <text evidence="2">Belongs to the MLF family.</text>
</comment>
<keyword evidence="6" id="KW-0812">Transmembrane</keyword>
<comment type="subcellular location">
    <subcellularLocation>
        <location evidence="1">Cytoplasm</location>
    </subcellularLocation>
</comment>
<dbReference type="GO" id="GO:0005737">
    <property type="term" value="C:cytoplasm"/>
    <property type="evidence" value="ECO:0007669"/>
    <property type="project" value="UniProtKB-SubCell"/>
</dbReference>
<evidence type="ECO:0000256" key="3">
    <source>
        <dbReference type="ARBA" id="ARBA00022490"/>
    </source>
</evidence>
<reference evidence="7" key="2">
    <citation type="submission" date="2020-08" db="EMBL/GenBank/DDBJ databases">
        <title>Plant Genome Project.</title>
        <authorList>
            <person name="Zhang R.-G."/>
        </authorList>
    </citation>
    <scope>NUCLEOTIDE SEQUENCE</scope>
    <source>
        <strain evidence="7">Huo1</strain>
        <tissue evidence="7">Leaf</tissue>
    </source>
</reference>
<keyword evidence="4" id="KW-0597">Phosphoprotein</keyword>